<organism evidence="1">
    <name type="scientific">Candidatus Kentrum sp. TC</name>
    <dbReference type="NCBI Taxonomy" id="2126339"/>
    <lineage>
        <taxon>Bacteria</taxon>
        <taxon>Pseudomonadati</taxon>
        <taxon>Pseudomonadota</taxon>
        <taxon>Gammaproteobacteria</taxon>
        <taxon>Candidatus Kentrum</taxon>
    </lineage>
</organism>
<reference evidence="1" key="1">
    <citation type="submission" date="2019-02" db="EMBL/GenBank/DDBJ databases">
        <authorList>
            <person name="Gruber-Vodicka R. H."/>
            <person name="Seah K. B. B."/>
        </authorList>
    </citation>
    <scope>NUCLEOTIDE SEQUENCE</scope>
    <source>
        <strain evidence="1">BECK_BZ123</strain>
    </source>
</reference>
<protein>
    <submittedName>
        <fullName evidence="1">Uncharacterized protein</fullName>
    </submittedName>
</protein>
<name>A0A450ZE21_9GAMM</name>
<accession>A0A450ZE21</accession>
<dbReference type="EMBL" id="CAADFS010000152">
    <property type="protein sequence ID" value="VFK52035.1"/>
    <property type="molecule type" value="Genomic_DNA"/>
</dbReference>
<sequence>MHTFSKFGTSNPSFLNRIIPRCIPKLHLSPGIFDPRRIIFPRPMILVIFEIDPIPHRIRDPIHRPQPYRRFPLGLDAGIRRLAVFHRLTRFRPHLPPCRTAALLPIRDDPGIPIDLGAVFGAVPAVRARDGDQPLAVETETIPAVVIDATPRPVLGDGLTAG</sequence>
<evidence type="ECO:0000313" key="1">
    <source>
        <dbReference type="EMBL" id="VFK52035.1"/>
    </source>
</evidence>
<dbReference type="AlphaFoldDB" id="A0A450ZE21"/>
<gene>
    <name evidence="1" type="ORF">BECKTC1821D_GA0114238_11522</name>
</gene>
<proteinExistence type="predicted"/>